<feature type="chain" id="PRO_5046925942" description="YD repeat-containing protein" evidence="1">
    <location>
        <begin position="25"/>
        <end position="279"/>
    </location>
</feature>
<keyword evidence="3" id="KW-1185">Reference proteome</keyword>
<organism evidence="2 3">
    <name type="scientific">Snuella lapsa</name>
    <dbReference type="NCBI Taxonomy" id="870481"/>
    <lineage>
        <taxon>Bacteria</taxon>
        <taxon>Pseudomonadati</taxon>
        <taxon>Bacteroidota</taxon>
        <taxon>Flavobacteriia</taxon>
        <taxon>Flavobacteriales</taxon>
        <taxon>Flavobacteriaceae</taxon>
        <taxon>Snuella</taxon>
    </lineage>
</organism>
<reference evidence="3" key="1">
    <citation type="journal article" date="2019" name="Int. J. Syst. Evol. Microbiol.">
        <title>The Global Catalogue of Microorganisms (GCM) 10K type strain sequencing project: providing services to taxonomists for standard genome sequencing and annotation.</title>
        <authorList>
            <consortium name="The Broad Institute Genomics Platform"/>
            <consortium name="The Broad Institute Genome Sequencing Center for Infectious Disease"/>
            <person name="Wu L."/>
            <person name="Ma J."/>
        </authorList>
    </citation>
    <scope>NUCLEOTIDE SEQUENCE [LARGE SCALE GENOMIC DNA]</scope>
    <source>
        <strain evidence="3">JCM 17111</strain>
    </source>
</reference>
<keyword evidence="1" id="KW-0732">Signal</keyword>
<dbReference type="RefSeq" id="WP_345003937.1">
    <property type="nucleotide sequence ID" value="NZ_BAABCY010000012.1"/>
</dbReference>
<sequence length="279" mass="31624">MKKTKLILTLILLDVILFSCSSNDTSDNPEPLPTNKLVKTEKISETRKVDYTYNSKDLISSLNGTYNNFGYVSGFTYDSENRLTEWSYQETGSSSYSDTYTYTYNSNGLLSGYSANSEDVTITYNGSIITLTGQIEGNANSQAEMELGNNGLIIKFTESNQYTNFGYDSNGNLVSAKSYDNTDNLLSEFTIEYDDKINPFYGQLESIYIERFIEFFWEFDGIYIGGFEGYGFPFLKNNIISINEVSVGTTTTFSYIYDSENYPTNVNGNSVIYDIEYYE</sequence>
<accession>A0ABP6WPT2</accession>
<feature type="signal peptide" evidence="1">
    <location>
        <begin position="1"/>
        <end position="24"/>
    </location>
</feature>
<dbReference type="Gene3D" id="2.180.10.10">
    <property type="entry name" value="RHS repeat-associated core"/>
    <property type="match status" value="1"/>
</dbReference>
<evidence type="ECO:0000313" key="3">
    <source>
        <dbReference type="Proteomes" id="UP001500954"/>
    </source>
</evidence>
<protein>
    <recommendedName>
        <fullName evidence="4">YD repeat-containing protein</fullName>
    </recommendedName>
</protein>
<dbReference type="Proteomes" id="UP001500954">
    <property type="component" value="Unassembled WGS sequence"/>
</dbReference>
<comment type="caution">
    <text evidence="2">The sequence shown here is derived from an EMBL/GenBank/DDBJ whole genome shotgun (WGS) entry which is preliminary data.</text>
</comment>
<proteinExistence type="predicted"/>
<evidence type="ECO:0000313" key="2">
    <source>
        <dbReference type="EMBL" id="GAA3554818.1"/>
    </source>
</evidence>
<evidence type="ECO:0008006" key="4">
    <source>
        <dbReference type="Google" id="ProtNLM"/>
    </source>
</evidence>
<name>A0ABP6WPT2_9FLAO</name>
<evidence type="ECO:0000256" key="1">
    <source>
        <dbReference type="SAM" id="SignalP"/>
    </source>
</evidence>
<gene>
    <name evidence="2" type="ORF">GCM10022395_02810</name>
</gene>
<dbReference type="EMBL" id="BAABCY010000012">
    <property type="protein sequence ID" value="GAA3554818.1"/>
    <property type="molecule type" value="Genomic_DNA"/>
</dbReference>